<comment type="subcellular location">
    <subcellularLocation>
        <location evidence="11">Cytoplasm</location>
    </subcellularLocation>
</comment>
<proteinExistence type="inferred from homology"/>
<evidence type="ECO:0000256" key="8">
    <source>
        <dbReference type="ARBA" id="ARBA00022759"/>
    </source>
</evidence>
<dbReference type="PIRSF" id="PIRSF037839">
    <property type="entry name" value="Ribonuclease_H"/>
    <property type="match status" value="1"/>
</dbReference>
<keyword evidence="12" id="KW-0464">Manganese</keyword>
<dbReference type="Pfam" id="PF01693">
    <property type="entry name" value="Cauli_VI"/>
    <property type="match status" value="1"/>
</dbReference>
<keyword evidence="15" id="KW-1185">Reference proteome</keyword>
<organism evidence="14 15">
    <name type="scientific">Capnocytophaga granulosa</name>
    <dbReference type="NCBI Taxonomy" id="45242"/>
    <lineage>
        <taxon>Bacteria</taxon>
        <taxon>Pseudomonadati</taxon>
        <taxon>Bacteroidota</taxon>
        <taxon>Flavobacteriia</taxon>
        <taxon>Flavobacteriales</taxon>
        <taxon>Flavobacteriaceae</taxon>
        <taxon>Capnocytophaga</taxon>
    </lineage>
</organism>
<feature type="binding site" evidence="12">
    <location>
        <position position="119"/>
    </location>
    <ligand>
        <name>Mg(2+)</name>
        <dbReference type="ChEBI" id="CHEBI:18420"/>
        <label>2</label>
    </ligand>
</feature>
<dbReference type="GeneID" id="85016104"/>
<keyword evidence="6 11" id="KW-0540">Nuclease</keyword>
<evidence type="ECO:0000259" key="13">
    <source>
        <dbReference type="PROSITE" id="PS50879"/>
    </source>
</evidence>
<dbReference type="RefSeq" id="WP_016420388.1">
    <property type="nucleotide sequence ID" value="NZ_FNND01000002.1"/>
</dbReference>
<feature type="domain" description="RNase H type-1" evidence="13">
    <location>
        <begin position="72"/>
        <end position="207"/>
    </location>
</feature>
<evidence type="ECO:0000256" key="12">
    <source>
        <dbReference type="PIRSR" id="PIRSR037839-1"/>
    </source>
</evidence>
<evidence type="ECO:0000256" key="2">
    <source>
        <dbReference type="ARBA" id="ARBA00004065"/>
    </source>
</evidence>
<comment type="cofactor">
    <cofactor evidence="1">
        <name>Mg(2+)</name>
        <dbReference type="ChEBI" id="CHEBI:18420"/>
    </cofactor>
</comment>
<dbReference type="Gene3D" id="3.40.970.10">
    <property type="entry name" value="Ribonuclease H1, N-terminal domain"/>
    <property type="match status" value="1"/>
</dbReference>
<name>A0A1H2SVW8_9FLAO</name>
<evidence type="ECO:0000256" key="5">
    <source>
        <dbReference type="ARBA" id="ARBA00017721"/>
    </source>
</evidence>
<comment type="cofactor">
    <cofactor evidence="12">
        <name>Mn(2+)</name>
        <dbReference type="ChEBI" id="CHEBI:29035"/>
    </cofactor>
    <cofactor evidence="12">
        <name>Mg(2+)</name>
        <dbReference type="ChEBI" id="CHEBI:18420"/>
    </cofactor>
    <text evidence="12">Binds 2 metal ions per subunit. Manganese or magnesium.</text>
</comment>
<dbReference type="GO" id="GO:0004523">
    <property type="term" value="F:RNA-DNA hybrid ribonuclease activity"/>
    <property type="evidence" value="ECO:0007669"/>
    <property type="project" value="UniProtKB-UniRule"/>
</dbReference>
<evidence type="ECO:0000256" key="7">
    <source>
        <dbReference type="ARBA" id="ARBA00022723"/>
    </source>
</evidence>
<protein>
    <recommendedName>
        <fullName evidence="5 11">Ribonuclease H</fullName>
        <ecNumber evidence="4 11">3.1.26.4</ecNumber>
    </recommendedName>
</protein>
<evidence type="ECO:0000256" key="1">
    <source>
        <dbReference type="ARBA" id="ARBA00001946"/>
    </source>
</evidence>
<dbReference type="InterPro" id="IPR017290">
    <property type="entry name" value="RNase_H_bac"/>
</dbReference>
<comment type="similarity">
    <text evidence="3 11">Belongs to the RNase H family.</text>
</comment>
<keyword evidence="9 11" id="KW-0378">Hydrolase</keyword>
<comment type="caution">
    <text evidence="14">The sequence shown here is derived from an EMBL/GenBank/DDBJ whole genome shotgun (WGS) entry which is preliminary data.</text>
</comment>
<dbReference type="InterPro" id="IPR012337">
    <property type="entry name" value="RNaseH-like_sf"/>
</dbReference>
<dbReference type="FunFam" id="3.40.970.10:FF:000002">
    <property type="entry name" value="Ribonuclease H"/>
    <property type="match status" value="1"/>
</dbReference>
<dbReference type="GO" id="GO:0046872">
    <property type="term" value="F:metal ion binding"/>
    <property type="evidence" value="ECO:0007669"/>
    <property type="project" value="UniProtKB-KW"/>
</dbReference>
<dbReference type="SUPFAM" id="SSF55658">
    <property type="entry name" value="L9 N-domain-like"/>
    <property type="match status" value="1"/>
</dbReference>
<keyword evidence="11" id="KW-0963">Cytoplasm</keyword>
<comment type="function">
    <text evidence="2 11">Endonuclease that specifically degrades the RNA of RNA-DNA hybrids.</text>
</comment>
<dbReference type="Proteomes" id="UP000182771">
    <property type="component" value="Unassembled WGS sequence"/>
</dbReference>
<accession>A0A1H2SVW8</accession>
<dbReference type="GO" id="GO:0005737">
    <property type="term" value="C:cytoplasm"/>
    <property type="evidence" value="ECO:0007669"/>
    <property type="project" value="UniProtKB-SubCell"/>
</dbReference>
<dbReference type="EMBL" id="FNND01000002">
    <property type="protein sequence ID" value="SDW35823.1"/>
    <property type="molecule type" value="Genomic_DNA"/>
</dbReference>
<dbReference type="Gene3D" id="3.30.420.10">
    <property type="entry name" value="Ribonuclease H-like superfamily/Ribonuclease H"/>
    <property type="match status" value="1"/>
</dbReference>
<dbReference type="InterPro" id="IPR009027">
    <property type="entry name" value="Ribosomal_bL9/RNase_H1_N"/>
</dbReference>
<evidence type="ECO:0000256" key="3">
    <source>
        <dbReference type="ARBA" id="ARBA00005300"/>
    </source>
</evidence>
<dbReference type="InterPro" id="IPR011320">
    <property type="entry name" value="RNase_H1_N"/>
</dbReference>
<evidence type="ECO:0000256" key="6">
    <source>
        <dbReference type="ARBA" id="ARBA00022722"/>
    </source>
</evidence>
<reference evidence="14 15" key="1">
    <citation type="submission" date="2016-10" db="EMBL/GenBank/DDBJ databases">
        <authorList>
            <person name="Varghese N."/>
            <person name="Submissions S."/>
        </authorList>
    </citation>
    <scope>NUCLEOTIDE SEQUENCE [LARGE SCALE GENOMIC DNA]</scope>
    <source>
        <strain evidence="14 15">DSM 11449</strain>
    </source>
</reference>
<dbReference type="OrthoDB" id="9811552at2"/>
<feature type="binding site" evidence="12">
    <location>
        <position position="142"/>
    </location>
    <ligand>
        <name>Mg(2+)</name>
        <dbReference type="ChEBI" id="CHEBI:18420"/>
        <label>2</label>
    </ligand>
</feature>
<keyword evidence="10 11" id="KW-0460">Magnesium</keyword>
<dbReference type="InterPro" id="IPR036397">
    <property type="entry name" value="RNaseH_sf"/>
</dbReference>
<dbReference type="InterPro" id="IPR002156">
    <property type="entry name" value="RNaseH_domain"/>
</dbReference>
<dbReference type="PROSITE" id="PS50879">
    <property type="entry name" value="RNASE_H_1"/>
    <property type="match status" value="1"/>
</dbReference>
<feature type="binding site" evidence="12">
    <location>
        <position position="81"/>
    </location>
    <ligand>
        <name>Mg(2+)</name>
        <dbReference type="ChEBI" id="CHEBI:18420"/>
        <label>1</label>
    </ligand>
</feature>
<dbReference type="InterPro" id="IPR037056">
    <property type="entry name" value="RNase_H1_N_sf"/>
</dbReference>
<gene>
    <name evidence="14" type="ORF">SAMN05444420_1022</name>
</gene>
<dbReference type="Pfam" id="PF00075">
    <property type="entry name" value="RNase_H"/>
    <property type="match status" value="1"/>
</dbReference>
<evidence type="ECO:0000256" key="11">
    <source>
        <dbReference type="PIRNR" id="PIRNR037839"/>
    </source>
</evidence>
<comment type="catalytic activity">
    <reaction evidence="11">
        <text>Endonucleolytic cleavage to 5'-phosphomonoester.</text>
        <dbReference type="EC" id="3.1.26.4"/>
    </reaction>
</comment>
<keyword evidence="7 11" id="KW-0479">Metal-binding</keyword>
<dbReference type="SUPFAM" id="SSF53098">
    <property type="entry name" value="Ribonuclease H-like"/>
    <property type="match status" value="1"/>
</dbReference>
<dbReference type="AlphaFoldDB" id="A0A1H2SVW8"/>
<dbReference type="GO" id="GO:0003676">
    <property type="term" value="F:nucleic acid binding"/>
    <property type="evidence" value="ECO:0007669"/>
    <property type="project" value="UniProtKB-UniRule"/>
</dbReference>
<sequence>MAKKYYTVWEGYNVGVFSSWEECKKNISGYPTAKYKSFPTKEAAQKAFHENYWAHVGKKNTPVAPTFGEKPPYNPHSIAVDAACSGNPGTMYYRAIDLSTGTIYFSQGPFAKATNNIGEFLAIVHALAQLALSGDSRTIYSDSKIAISWVKQKRCKTKLPMEAANQKVFELIERAEKWLHTHTYTNPILKWETQLWGEIPADYGNKK</sequence>
<feature type="binding site" evidence="12">
    <location>
        <position position="202"/>
    </location>
    <ligand>
        <name>Mg(2+)</name>
        <dbReference type="ChEBI" id="CHEBI:18420"/>
        <label>1</label>
    </ligand>
</feature>
<evidence type="ECO:0000313" key="14">
    <source>
        <dbReference type="EMBL" id="SDW35823.1"/>
    </source>
</evidence>
<evidence type="ECO:0000256" key="4">
    <source>
        <dbReference type="ARBA" id="ARBA00012180"/>
    </source>
</evidence>
<keyword evidence="8 11" id="KW-0255">Endonuclease</keyword>
<dbReference type="EC" id="3.1.26.4" evidence="4 11"/>
<evidence type="ECO:0000313" key="15">
    <source>
        <dbReference type="Proteomes" id="UP000182771"/>
    </source>
</evidence>
<evidence type="ECO:0000256" key="10">
    <source>
        <dbReference type="ARBA" id="ARBA00022842"/>
    </source>
</evidence>
<evidence type="ECO:0000256" key="9">
    <source>
        <dbReference type="ARBA" id="ARBA00022801"/>
    </source>
</evidence>